<evidence type="ECO:0000313" key="2">
    <source>
        <dbReference type="EMBL" id="MDY7225666.1"/>
    </source>
</evidence>
<sequence length="198" mass="21685">MSRAMPELRTERLLIRPFVREDLDAVFRLFDVELADANMGNEGPQRREGRKAWLEWTLLGYDQQAHLLQPPYGDRAIVLADTGAFVGACGLVACLDEFDRIPGLRPAGTLPTGRASAEVGLDYAISPAHQGRGYASEAAQALVDYALGELRLTRIIATTSRDNAASIGVMRNLGMRIEENPFPEPPWLQVVGWLAAPG</sequence>
<accession>A0ABU5GWU6</accession>
<dbReference type="InterPro" id="IPR016181">
    <property type="entry name" value="Acyl_CoA_acyltransferase"/>
</dbReference>
<dbReference type="EMBL" id="JAXIVS010000001">
    <property type="protein sequence ID" value="MDY7225666.1"/>
    <property type="molecule type" value="Genomic_DNA"/>
</dbReference>
<dbReference type="PROSITE" id="PS51186">
    <property type="entry name" value="GNAT"/>
    <property type="match status" value="1"/>
</dbReference>
<organism evidence="2 3">
    <name type="scientific">Hyalangium rubrum</name>
    <dbReference type="NCBI Taxonomy" id="3103134"/>
    <lineage>
        <taxon>Bacteria</taxon>
        <taxon>Pseudomonadati</taxon>
        <taxon>Myxococcota</taxon>
        <taxon>Myxococcia</taxon>
        <taxon>Myxococcales</taxon>
        <taxon>Cystobacterineae</taxon>
        <taxon>Archangiaceae</taxon>
        <taxon>Hyalangium</taxon>
    </lineage>
</organism>
<reference evidence="2 3" key="1">
    <citation type="submission" date="2023-12" db="EMBL/GenBank/DDBJ databases">
        <title>the genome sequence of Hyalangium sp. s54d21.</title>
        <authorList>
            <person name="Zhang X."/>
        </authorList>
    </citation>
    <scope>NUCLEOTIDE SEQUENCE [LARGE SCALE GENOMIC DNA]</scope>
    <source>
        <strain evidence="3">s54d21</strain>
    </source>
</reference>
<name>A0ABU5GWU6_9BACT</name>
<dbReference type="InterPro" id="IPR000182">
    <property type="entry name" value="GNAT_dom"/>
</dbReference>
<protein>
    <submittedName>
        <fullName evidence="2">GNAT family N-acetyltransferase</fullName>
    </submittedName>
</protein>
<keyword evidence="3" id="KW-1185">Reference proteome</keyword>
<evidence type="ECO:0000313" key="3">
    <source>
        <dbReference type="Proteomes" id="UP001291309"/>
    </source>
</evidence>
<dbReference type="PANTHER" id="PTHR43792">
    <property type="entry name" value="GNAT FAMILY, PUTATIVE (AFU_ORTHOLOGUE AFUA_3G00765)-RELATED-RELATED"/>
    <property type="match status" value="1"/>
</dbReference>
<dbReference type="SUPFAM" id="SSF55729">
    <property type="entry name" value="Acyl-CoA N-acyltransferases (Nat)"/>
    <property type="match status" value="1"/>
</dbReference>
<dbReference type="InterPro" id="IPR051531">
    <property type="entry name" value="N-acetyltransferase"/>
</dbReference>
<dbReference type="Pfam" id="PF13302">
    <property type="entry name" value="Acetyltransf_3"/>
    <property type="match status" value="1"/>
</dbReference>
<proteinExistence type="predicted"/>
<dbReference type="RefSeq" id="WP_321544371.1">
    <property type="nucleotide sequence ID" value="NZ_JAXIVS010000001.1"/>
</dbReference>
<comment type="caution">
    <text evidence="2">The sequence shown here is derived from an EMBL/GenBank/DDBJ whole genome shotgun (WGS) entry which is preliminary data.</text>
</comment>
<dbReference type="Proteomes" id="UP001291309">
    <property type="component" value="Unassembled WGS sequence"/>
</dbReference>
<dbReference type="PANTHER" id="PTHR43792:SF1">
    <property type="entry name" value="N-ACETYLTRANSFERASE DOMAIN-CONTAINING PROTEIN"/>
    <property type="match status" value="1"/>
</dbReference>
<feature type="domain" description="N-acetyltransferase" evidence="1">
    <location>
        <begin position="13"/>
        <end position="197"/>
    </location>
</feature>
<dbReference type="Gene3D" id="3.40.630.30">
    <property type="match status" value="1"/>
</dbReference>
<evidence type="ECO:0000259" key="1">
    <source>
        <dbReference type="PROSITE" id="PS51186"/>
    </source>
</evidence>
<gene>
    <name evidence="2" type="ORF">SYV04_04695</name>
</gene>